<dbReference type="OMA" id="HENHPEN"/>
<keyword evidence="2" id="KW-0812">Transmembrane</keyword>
<dbReference type="UCSC" id="T04A6.2">
    <property type="organism name" value="c. elegans"/>
</dbReference>
<dbReference type="AlphaFoldDB" id="Q22131"/>
<dbReference type="Bgee" id="WBGene00020201">
    <property type="expression patterns" value="Expressed in adult organism and 3 other cell types or tissues"/>
</dbReference>
<organism evidence="3 4">
    <name type="scientific">Caenorhabditis elegans</name>
    <dbReference type="NCBI Taxonomy" id="6239"/>
    <lineage>
        <taxon>Eukaryota</taxon>
        <taxon>Metazoa</taxon>
        <taxon>Ecdysozoa</taxon>
        <taxon>Nematoda</taxon>
        <taxon>Chromadorea</taxon>
        <taxon>Rhabditida</taxon>
        <taxon>Rhabditina</taxon>
        <taxon>Rhabditomorpha</taxon>
        <taxon>Rhabditoidea</taxon>
        <taxon>Rhabditidae</taxon>
        <taxon>Peloderinae</taxon>
        <taxon>Caenorhabditis</taxon>
    </lineage>
</organism>
<dbReference type="PaxDb" id="6239-T04A6.2"/>
<dbReference type="AGR" id="WB:WBGene00020201"/>
<feature type="transmembrane region" description="Helical" evidence="2">
    <location>
        <begin position="42"/>
        <end position="61"/>
    </location>
</feature>
<protein>
    <submittedName>
        <fullName evidence="3">Proton_antipo_M domain-containing protein</fullName>
    </submittedName>
</protein>
<keyword evidence="2" id="KW-1133">Transmembrane helix</keyword>
<name>Q22131_CAEEL</name>
<dbReference type="HOGENOM" id="CLU_1612302_0_0_1"/>
<keyword evidence="4" id="KW-1185">Reference proteome</keyword>
<dbReference type="Proteomes" id="UP000001940">
    <property type="component" value="Chromosome III"/>
</dbReference>
<dbReference type="PIR" id="T16797">
    <property type="entry name" value="T16797"/>
</dbReference>
<dbReference type="WormBase" id="T04A6.2">
    <property type="protein sequence ID" value="CE00758"/>
    <property type="gene ID" value="WBGene00020201"/>
</dbReference>
<keyword evidence="2" id="KW-0472">Membrane</keyword>
<sequence length="165" mass="19522">MPILNRIMNFLKLLNMFWPINFNREEYRIVTQKPFRRNRNPISLITHLVLALTITGLQLHYELFQGGELKELAFIFMTTGNAISFLSGSVRGFDMILLIELLTAAATAYIYDMTLYYPVIMLMMAQTYIRLENTIELPEIDEDDIHHENHPENWRNNMHSRNERD</sequence>
<evidence type="ECO:0000256" key="2">
    <source>
        <dbReference type="SAM" id="Phobius"/>
    </source>
</evidence>
<reference evidence="3 4" key="1">
    <citation type="journal article" date="1998" name="Science">
        <title>Genome sequence of the nematode C. elegans: a platform for investigating biology.</title>
        <authorList>
            <consortium name="The C. elegans sequencing consortium"/>
            <person name="Sulson J.E."/>
            <person name="Waterston R."/>
        </authorList>
    </citation>
    <scope>NUCLEOTIDE SEQUENCE [LARGE SCALE GENOMIC DNA]</scope>
    <source>
        <strain evidence="3 4">Bristol N2</strain>
    </source>
</reference>
<dbReference type="RefSeq" id="NP_498668.1">
    <property type="nucleotide sequence ID" value="NM_066267.1"/>
</dbReference>
<accession>Q22131</accession>
<dbReference type="CTD" id="188036"/>
<dbReference type="InParanoid" id="Q22131"/>
<gene>
    <name evidence="3" type="ORF">CELE_T04A6.2</name>
    <name evidence="3 5" type="ORF">T04A6.2</name>
</gene>
<feature type="transmembrane region" description="Helical" evidence="2">
    <location>
        <begin position="97"/>
        <end position="117"/>
    </location>
</feature>
<evidence type="ECO:0000256" key="1">
    <source>
        <dbReference type="SAM" id="MobiDB-lite"/>
    </source>
</evidence>
<evidence type="ECO:0000313" key="5">
    <source>
        <dbReference type="WormBase" id="T04A6.2"/>
    </source>
</evidence>
<feature type="region of interest" description="Disordered" evidence="1">
    <location>
        <begin position="146"/>
        <end position="165"/>
    </location>
</feature>
<evidence type="ECO:0000313" key="4">
    <source>
        <dbReference type="Proteomes" id="UP000001940"/>
    </source>
</evidence>
<dbReference type="KEGG" id="cel:CELE_T04A6.2"/>
<dbReference type="eggNOG" id="ENOG502TC0U">
    <property type="taxonomic scope" value="Eukaryota"/>
</dbReference>
<dbReference type="EMBL" id="BX284603">
    <property type="protein sequence ID" value="CCD73948.1"/>
    <property type="molecule type" value="Genomic_DNA"/>
</dbReference>
<dbReference type="GeneID" id="188036"/>
<dbReference type="FunCoup" id="Q22131">
    <property type="interactions" value="869"/>
</dbReference>
<proteinExistence type="predicted"/>
<evidence type="ECO:0000313" key="3">
    <source>
        <dbReference type="EMBL" id="CCD73948.1"/>
    </source>
</evidence>